<dbReference type="PROSITE" id="PS50106">
    <property type="entry name" value="PDZ"/>
    <property type="match status" value="1"/>
</dbReference>
<dbReference type="InterPro" id="IPR029045">
    <property type="entry name" value="ClpP/crotonase-like_dom_sf"/>
</dbReference>
<dbReference type="InterPro" id="IPR005151">
    <property type="entry name" value="Tail-specific_protease"/>
</dbReference>
<evidence type="ECO:0000256" key="5">
    <source>
        <dbReference type="RuleBase" id="RU004404"/>
    </source>
</evidence>
<evidence type="ECO:0000256" key="2">
    <source>
        <dbReference type="ARBA" id="ARBA00022670"/>
    </source>
</evidence>
<gene>
    <name evidence="8" type="ORF">WG929_03700</name>
</gene>
<keyword evidence="6" id="KW-0732">Signal</keyword>
<protein>
    <submittedName>
        <fullName evidence="8">S41 family peptidase</fullName>
    </submittedName>
</protein>
<dbReference type="SUPFAM" id="SSF52096">
    <property type="entry name" value="ClpP/crotonase"/>
    <property type="match status" value="1"/>
</dbReference>
<organism evidence="8 9">
    <name type="scientific">Oceanobacter antarcticus</name>
    <dbReference type="NCBI Taxonomy" id="3133425"/>
    <lineage>
        <taxon>Bacteria</taxon>
        <taxon>Pseudomonadati</taxon>
        <taxon>Pseudomonadota</taxon>
        <taxon>Gammaproteobacteria</taxon>
        <taxon>Oceanospirillales</taxon>
        <taxon>Oceanospirillaceae</taxon>
        <taxon>Oceanobacter</taxon>
    </lineage>
</organism>
<evidence type="ECO:0000256" key="1">
    <source>
        <dbReference type="ARBA" id="ARBA00009179"/>
    </source>
</evidence>
<dbReference type="Proteomes" id="UP001620597">
    <property type="component" value="Unassembled WGS sequence"/>
</dbReference>
<evidence type="ECO:0000259" key="7">
    <source>
        <dbReference type="PROSITE" id="PS50106"/>
    </source>
</evidence>
<feature type="signal peptide" evidence="6">
    <location>
        <begin position="1"/>
        <end position="23"/>
    </location>
</feature>
<evidence type="ECO:0000313" key="9">
    <source>
        <dbReference type="Proteomes" id="UP001620597"/>
    </source>
</evidence>
<dbReference type="CDD" id="cd07560">
    <property type="entry name" value="Peptidase_S41_CPP"/>
    <property type="match status" value="1"/>
</dbReference>
<dbReference type="RefSeq" id="WP_416204961.1">
    <property type="nucleotide sequence ID" value="NZ_JBBKTX010000003.1"/>
</dbReference>
<dbReference type="Gene3D" id="3.90.226.10">
    <property type="entry name" value="2-enoyl-CoA Hydratase, Chain A, domain 1"/>
    <property type="match status" value="1"/>
</dbReference>
<dbReference type="PANTHER" id="PTHR32060:SF30">
    <property type="entry name" value="CARBOXY-TERMINAL PROCESSING PROTEASE CTPA"/>
    <property type="match status" value="1"/>
</dbReference>
<dbReference type="NCBIfam" id="TIGR00225">
    <property type="entry name" value="prc"/>
    <property type="match status" value="1"/>
</dbReference>
<keyword evidence="2 5" id="KW-0645">Protease</keyword>
<dbReference type="InterPro" id="IPR036034">
    <property type="entry name" value="PDZ_sf"/>
</dbReference>
<feature type="domain" description="PDZ" evidence="7">
    <location>
        <begin position="95"/>
        <end position="163"/>
    </location>
</feature>
<feature type="chain" id="PRO_5045263069" evidence="6">
    <location>
        <begin position="24"/>
        <end position="442"/>
    </location>
</feature>
<sequence length="442" mass="47210">MHAIVSAATALSLALALSAPVYAEQPLSAASEPTPAVAPQGALPLDELRNFAEVFERIRSAYVEEVDDETLFGYAINGMLTALDPHSVYLQPDDFAELQETTSGKFGGLGMEVGQQDGMIMVVTPIDDTPAANAGIKAGDLIVSLDGEAVIGMSLGDAIEKMRGEPGSEITLEIRRQDEPNILTFTLIRDEIKVRSVRSELLSDDIGYIRITQFQEQTGAELVRTLSQWQADHSIKGLILDLRNNPGGVLDAAVDVCDAFMDSGLIVYTKGRVDSAEMSFSAKQETVAGALPLIVLINGGSASASEIVAGALQDQQRAVVVGTQSFGKGSVQTVLPLADNKAVKLTTARYFTPNGRSIQAKGIVPDIWVEQSDVTPRARNRTFKEADLRGHLVNPQKGQPATTVNTSKSDAADASADQLLKDFQLYEAHTLLRGMTILGASQ</sequence>
<dbReference type="InterPro" id="IPR041489">
    <property type="entry name" value="PDZ_6"/>
</dbReference>
<dbReference type="Pfam" id="PF03572">
    <property type="entry name" value="Peptidase_S41"/>
    <property type="match status" value="1"/>
</dbReference>
<dbReference type="Gene3D" id="3.30.750.44">
    <property type="match status" value="1"/>
</dbReference>
<dbReference type="Pfam" id="PF22694">
    <property type="entry name" value="CtpB_N-like"/>
    <property type="match status" value="1"/>
</dbReference>
<dbReference type="SMART" id="SM00245">
    <property type="entry name" value="TSPc"/>
    <property type="match status" value="1"/>
</dbReference>
<keyword evidence="4 5" id="KW-0720">Serine protease</keyword>
<dbReference type="PANTHER" id="PTHR32060">
    <property type="entry name" value="TAIL-SPECIFIC PROTEASE"/>
    <property type="match status" value="1"/>
</dbReference>
<evidence type="ECO:0000256" key="4">
    <source>
        <dbReference type="ARBA" id="ARBA00022825"/>
    </source>
</evidence>
<keyword evidence="3 5" id="KW-0378">Hydrolase</keyword>
<dbReference type="EMBL" id="JBBKTX010000003">
    <property type="protein sequence ID" value="MFK4751509.1"/>
    <property type="molecule type" value="Genomic_DNA"/>
</dbReference>
<dbReference type="InterPro" id="IPR055210">
    <property type="entry name" value="CtpA/B_N"/>
</dbReference>
<evidence type="ECO:0000313" key="8">
    <source>
        <dbReference type="EMBL" id="MFK4751509.1"/>
    </source>
</evidence>
<proteinExistence type="inferred from homology"/>
<evidence type="ECO:0000256" key="6">
    <source>
        <dbReference type="SAM" id="SignalP"/>
    </source>
</evidence>
<evidence type="ECO:0000256" key="3">
    <source>
        <dbReference type="ARBA" id="ARBA00022801"/>
    </source>
</evidence>
<dbReference type="CDD" id="cd06782">
    <property type="entry name" value="cpPDZ_CPP-like"/>
    <property type="match status" value="1"/>
</dbReference>
<dbReference type="Pfam" id="PF17820">
    <property type="entry name" value="PDZ_6"/>
    <property type="match status" value="1"/>
</dbReference>
<accession>A0ABW8NEZ6</accession>
<dbReference type="InterPro" id="IPR001478">
    <property type="entry name" value="PDZ"/>
</dbReference>
<keyword evidence="9" id="KW-1185">Reference proteome</keyword>
<comment type="caution">
    <text evidence="8">The sequence shown here is derived from an EMBL/GenBank/DDBJ whole genome shotgun (WGS) entry which is preliminary data.</text>
</comment>
<name>A0ABW8NEZ6_9GAMM</name>
<dbReference type="InterPro" id="IPR004447">
    <property type="entry name" value="Peptidase_S41A"/>
</dbReference>
<comment type="similarity">
    <text evidence="1 5">Belongs to the peptidase S41A family.</text>
</comment>
<dbReference type="Gene3D" id="2.30.42.10">
    <property type="match status" value="1"/>
</dbReference>
<reference evidence="8 9" key="1">
    <citation type="submission" date="2024-03" db="EMBL/GenBank/DDBJ databases">
        <title>High-quality draft genome sequence of Oceanobacter sp. wDCs-4.</title>
        <authorList>
            <person name="Dong C."/>
        </authorList>
    </citation>
    <scope>NUCLEOTIDE SEQUENCE [LARGE SCALE GENOMIC DNA]</scope>
    <source>
        <strain evidence="9">wDCs-4</strain>
    </source>
</reference>
<dbReference type="SMART" id="SM00228">
    <property type="entry name" value="PDZ"/>
    <property type="match status" value="1"/>
</dbReference>
<dbReference type="SUPFAM" id="SSF50156">
    <property type="entry name" value="PDZ domain-like"/>
    <property type="match status" value="1"/>
</dbReference>